<sequence>MTDEFVEIADRATTIARLVDALSAIKTGRGDETMGLPAPMRRAAAEGFADLGFRYIEAVATHRVVMPKNTPLGAHAAAGVAEIDDETMQAALDAFNPDLAAKYRTATTDAERAALRESLRPAVESTLQRSLDLDEAASAVRAQGKRSAAEERERRDARERGE</sequence>
<evidence type="ECO:0008006" key="4">
    <source>
        <dbReference type="Google" id="ProtNLM"/>
    </source>
</evidence>
<evidence type="ECO:0000313" key="2">
    <source>
        <dbReference type="EMBL" id="MEX3741104.1"/>
    </source>
</evidence>
<evidence type="ECO:0000256" key="1">
    <source>
        <dbReference type="SAM" id="MobiDB-lite"/>
    </source>
</evidence>
<protein>
    <recommendedName>
        <fullName evidence="4">DUF222 domain-containing protein</fullName>
    </recommendedName>
</protein>
<feature type="region of interest" description="Disordered" evidence="1">
    <location>
        <begin position="121"/>
        <end position="162"/>
    </location>
</feature>
<dbReference type="Proteomes" id="UP001558474">
    <property type="component" value="Unassembled WGS sequence"/>
</dbReference>
<proteinExistence type="predicted"/>
<keyword evidence="3" id="KW-1185">Reference proteome</keyword>
<name>A0ABV3VIS1_9MYCO</name>
<dbReference type="RefSeq" id="WP_368573803.1">
    <property type="nucleotide sequence ID" value="NZ_JBDLOU010000058.1"/>
</dbReference>
<evidence type="ECO:0000313" key="3">
    <source>
        <dbReference type="Proteomes" id="UP001558474"/>
    </source>
</evidence>
<comment type="caution">
    <text evidence="2">The sequence shown here is derived from an EMBL/GenBank/DDBJ whole genome shotgun (WGS) entry which is preliminary data.</text>
</comment>
<accession>A0ABV3VIS1</accession>
<reference evidence="2 3" key="1">
    <citation type="submission" date="2024-04" db="EMBL/GenBank/DDBJ databases">
        <title>Genomic Markers of Mycobacteria.</title>
        <authorList>
            <person name="Soliman M.S."/>
            <person name="Elkholy A."/>
            <person name="Soliman N.S."/>
            <person name="Abbas A."/>
            <person name="Khayrat S."/>
            <person name="Shawky S."/>
        </authorList>
    </citation>
    <scope>NUCLEOTIDE SEQUENCE [LARGE SCALE GENOMIC DNA]</scope>
    <source>
        <strain evidence="2 3">Egy-CU-AM5</strain>
    </source>
</reference>
<gene>
    <name evidence="2" type="ORF">ABFW12_23020</name>
</gene>
<organism evidence="2 3">
    <name type="scientific">Mycolicibacterium porcinum</name>
    <dbReference type="NCBI Taxonomy" id="39693"/>
    <lineage>
        <taxon>Bacteria</taxon>
        <taxon>Bacillati</taxon>
        <taxon>Actinomycetota</taxon>
        <taxon>Actinomycetes</taxon>
        <taxon>Mycobacteriales</taxon>
        <taxon>Mycobacteriaceae</taxon>
        <taxon>Mycolicibacterium</taxon>
    </lineage>
</organism>
<feature type="compositionally biased region" description="Basic and acidic residues" evidence="1">
    <location>
        <begin position="147"/>
        <end position="162"/>
    </location>
</feature>
<dbReference type="EMBL" id="JBDLOU010000058">
    <property type="protein sequence ID" value="MEX3741104.1"/>
    <property type="molecule type" value="Genomic_DNA"/>
</dbReference>